<sequence length="193" mass="21739">MKIKKFIFLFLIPCIIFSHKINIFATVEGNKIFTQSYASDGGKIKGGTIEVYDKAGNKLLTGITDSLGEFSFNIPKKDDLKIVVLSGMGHRAETFISAEDLLDIKVEVPEKIEPKKNKEIPEIVNRQNNPVIDTIILKRMIENVMDEKLHTVIRMLAEEKEDKINLNEVIGGIGYIFGIIGIISLFMSRKKNV</sequence>
<proteinExistence type="predicted"/>
<organism evidence="2">
    <name type="scientific">candidate division WOR-3 bacterium</name>
    <dbReference type="NCBI Taxonomy" id="2052148"/>
    <lineage>
        <taxon>Bacteria</taxon>
        <taxon>Bacteria division WOR-3</taxon>
    </lineage>
</organism>
<name>A0A7C6AET6_UNCW3</name>
<evidence type="ECO:0000313" key="2">
    <source>
        <dbReference type="EMBL" id="HHS62058.1"/>
    </source>
</evidence>
<keyword evidence="1" id="KW-0812">Transmembrane</keyword>
<gene>
    <name evidence="2" type="ORF">ENV70_00375</name>
</gene>
<dbReference type="AlphaFoldDB" id="A0A7C6AET6"/>
<protein>
    <submittedName>
        <fullName evidence="2">Uncharacterized protein</fullName>
    </submittedName>
</protein>
<dbReference type="EMBL" id="DTHJ01000006">
    <property type="protein sequence ID" value="HHS62058.1"/>
    <property type="molecule type" value="Genomic_DNA"/>
</dbReference>
<keyword evidence="1" id="KW-1133">Transmembrane helix</keyword>
<reference evidence="2" key="1">
    <citation type="journal article" date="2020" name="mSystems">
        <title>Genome- and Community-Level Interaction Insights into Carbon Utilization and Element Cycling Functions of Hydrothermarchaeota in Hydrothermal Sediment.</title>
        <authorList>
            <person name="Zhou Z."/>
            <person name="Liu Y."/>
            <person name="Xu W."/>
            <person name="Pan J."/>
            <person name="Luo Z.H."/>
            <person name="Li M."/>
        </authorList>
    </citation>
    <scope>NUCLEOTIDE SEQUENCE [LARGE SCALE GENOMIC DNA]</scope>
    <source>
        <strain evidence="2">SpSt-783</strain>
    </source>
</reference>
<comment type="caution">
    <text evidence="2">The sequence shown here is derived from an EMBL/GenBank/DDBJ whole genome shotgun (WGS) entry which is preliminary data.</text>
</comment>
<evidence type="ECO:0000256" key="1">
    <source>
        <dbReference type="SAM" id="Phobius"/>
    </source>
</evidence>
<accession>A0A7C6AET6</accession>
<keyword evidence="1" id="KW-0472">Membrane</keyword>
<feature type="transmembrane region" description="Helical" evidence="1">
    <location>
        <begin position="169"/>
        <end position="187"/>
    </location>
</feature>